<evidence type="ECO:0000256" key="1">
    <source>
        <dbReference type="ARBA" id="ARBA00001966"/>
    </source>
</evidence>
<dbReference type="OrthoDB" id="9810775at2"/>
<evidence type="ECO:0000256" key="3">
    <source>
        <dbReference type="ARBA" id="ARBA00022723"/>
    </source>
</evidence>
<keyword evidence="4" id="KW-0408">Iron</keyword>
<organism evidence="8 9">
    <name type="scientific">Leptospira terpstrae serovar Hualin str. LT 11-33 = ATCC 700639</name>
    <dbReference type="NCBI Taxonomy" id="1257025"/>
    <lineage>
        <taxon>Bacteria</taxon>
        <taxon>Pseudomonadati</taxon>
        <taxon>Spirochaetota</taxon>
        <taxon>Spirochaetia</taxon>
        <taxon>Leptospirales</taxon>
        <taxon>Leptospiraceae</taxon>
        <taxon>Leptospira</taxon>
    </lineage>
</organism>
<feature type="domain" description="Arsenosugar biosynthesis radical SAM protein ArsS-like C-terminal" evidence="7">
    <location>
        <begin position="190"/>
        <end position="321"/>
    </location>
</feature>
<proteinExistence type="predicted"/>
<keyword evidence="3" id="KW-0479">Metal-binding</keyword>
<keyword evidence="5" id="KW-0411">Iron-sulfur</keyword>
<keyword evidence="9" id="KW-1185">Reference proteome</keyword>
<protein>
    <submittedName>
        <fullName evidence="8">Radical SAM/Cys-rich domain protein</fullName>
    </submittedName>
</protein>
<dbReference type="Proteomes" id="UP000012371">
    <property type="component" value="Unassembled WGS sequence"/>
</dbReference>
<evidence type="ECO:0000259" key="6">
    <source>
        <dbReference type="Pfam" id="PF04055"/>
    </source>
</evidence>
<comment type="cofactor">
    <cofactor evidence="1">
        <name>[4Fe-4S] cluster</name>
        <dbReference type="ChEBI" id="CHEBI:49883"/>
    </cofactor>
</comment>
<dbReference type="NCBIfam" id="TIGR04167">
    <property type="entry name" value="rSAM_SeCys"/>
    <property type="match status" value="1"/>
</dbReference>
<dbReference type="Pfam" id="PF12345">
    <property type="entry name" value="DUF3641"/>
    <property type="match status" value="1"/>
</dbReference>
<dbReference type="GO" id="GO:0046872">
    <property type="term" value="F:metal ion binding"/>
    <property type="evidence" value="ECO:0007669"/>
    <property type="project" value="UniProtKB-KW"/>
</dbReference>
<dbReference type="CDD" id="cd01335">
    <property type="entry name" value="Radical_SAM"/>
    <property type="match status" value="1"/>
</dbReference>
<dbReference type="InterPro" id="IPR058240">
    <property type="entry name" value="rSAM_sf"/>
</dbReference>
<evidence type="ECO:0000313" key="8">
    <source>
        <dbReference type="EMBL" id="EMY63044.1"/>
    </source>
</evidence>
<dbReference type="RefSeq" id="WP_002972806.1">
    <property type="nucleotide sequence ID" value="NZ_AOGW02000006.1"/>
</dbReference>
<dbReference type="Pfam" id="PF04055">
    <property type="entry name" value="Radical_SAM"/>
    <property type="match status" value="1"/>
</dbReference>
<reference evidence="8" key="1">
    <citation type="submission" date="2013-03" db="EMBL/GenBank/DDBJ databases">
        <authorList>
            <person name="Harkins D.M."/>
            <person name="Durkin A.S."/>
            <person name="Brinkac L.M."/>
            <person name="Haft D.H."/>
            <person name="Selengut J.D."/>
            <person name="Sanka R."/>
            <person name="DePew J."/>
            <person name="Purushe J."/>
            <person name="Hartskeerl R.A."/>
            <person name="Ahmed A."/>
            <person name="van der Linden H."/>
            <person name="Goris M.G.A."/>
            <person name="Vinetz J.M."/>
            <person name="Sutton G.G."/>
            <person name="Nierman W.C."/>
            <person name="Fouts D.E."/>
        </authorList>
    </citation>
    <scope>NUCLEOTIDE SEQUENCE [LARGE SCALE GENOMIC DNA]</scope>
    <source>
        <strain evidence="8">LT 11-33</strain>
    </source>
</reference>
<dbReference type="EMBL" id="AOGW02000006">
    <property type="protein sequence ID" value="EMY63044.1"/>
    <property type="molecule type" value="Genomic_DNA"/>
</dbReference>
<dbReference type="InterPro" id="IPR026351">
    <property type="entry name" value="rSAM_ArsS-like"/>
</dbReference>
<dbReference type="AlphaFoldDB" id="N1VTI1"/>
<dbReference type="SFLD" id="SFLDS00029">
    <property type="entry name" value="Radical_SAM"/>
    <property type="match status" value="1"/>
</dbReference>
<dbReference type="SUPFAM" id="SSF102114">
    <property type="entry name" value="Radical SAM enzymes"/>
    <property type="match status" value="1"/>
</dbReference>
<dbReference type="GO" id="GO:0003824">
    <property type="term" value="F:catalytic activity"/>
    <property type="evidence" value="ECO:0007669"/>
    <property type="project" value="InterPro"/>
</dbReference>
<keyword evidence="2" id="KW-0949">S-adenosyl-L-methionine</keyword>
<comment type="caution">
    <text evidence="8">The sequence shown here is derived from an EMBL/GenBank/DDBJ whole genome shotgun (WGS) entry which is preliminary data.</text>
</comment>
<dbReference type="InterPro" id="IPR013785">
    <property type="entry name" value="Aldolase_TIM"/>
</dbReference>
<evidence type="ECO:0000259" key="7">
    <source>
        <dbReference type="Pfam" id="PF12345"/>
    </source>
</evidence>
<accession>N1VTI1</accession>
<dbReference type="PANTHER" id="PTHR43728">
    <property type="entry name" value="SLR0304 PROTEIN"/>
    <property type="match status" value="1"/>
</dbReference>
<dbReference type="InterPro" id="IPR024521">
    <property type="entry name" value="ArsS-like_C"/>
</dbReference>
<gene>
    <name evidence="8" type="ORF">LEP1GSC203_2961</name>
</gene>
<evidence type="ECO:0000256" key="4">
    <source>
        <dbReference type="ARBA" id="ARBA00023004"/>
    </source>
</evidence>
<feature type="domain" description="Radical SAM core" evidence="6">
    <location>
        <begin position="36"/>
        <end position="177"/>
    </location>
</feature>
<sequence>MEVTEQISTLQAYSGKAFHNTVGKSIPARSLKVFQINVGRWCNQACRHCHVDASPIRTEMMDKVTVDLCLDLISKIPEIETVDITGGAPEGNPHFRHLVEGARKLGKRVIDRCNLTILEEPGYEWLYEFLVRNQVEIISSLPSVLENTTDNQRGKGVFQKSITALRKLNDLGYGKTLPIHLVYNPNGLFLSSGQSQLEKEYKESLSKKFGIVFNQLFCINNLPINRFLGSLVRAGKFEMYMETLVNAYNPATVSGLMCLDQISVGYDGSVYDCDFNQMLDLKSREVQHLKDFDLQSFLSRNIVVANHCYGCTAGAGSSCGGEIV</sequence>
<dbReference type="GO" id="GO:0051536">
    <property type="term" value="F:iron-sulfur cluster binding"/>
    <property type="evidence" value="ECO:0007669"/>
    <property type="project" value="UniProtKB-KW"/>
</dbReference>
<name>N1VTI1_9LEPT</name>
<dbReference type="Gene3D" id="3.20.20.70">
    <property type="entry name" value="Aldolase class I"/>
    <property type="match status" value="1"/>
</dbReference>
<evidence type="ECO:0000313" key="9">
    <source>
        <dbReference type="Proteomes" id="UP000012371"/>
    </source>
</evidence>
<dbReference type="PANTHER" id="PTHR43728:SF1">
    <property type="entry name" value="FE-S OXIDOREDUCTASE"/>
    <property type="match status" value="1"/>
</dbReference>
<dbReference type="InterPro" id="IPR007197">
    <property type="entry name" value="rSAM"/>
</dbReference>
<evidence type="ECO:0000256" key="5">
    <source>
        <dbReference type="ARBA" id="ARBA00023014"/>
    </source>
</evidence>
<dbReference type="STRING" id="1257025.LEP1GSC203_2961"/>
<evidence type="ECO:0000256" key="2">
    <source>
        <dbReference type="ARBA" id="ARBA00022691"/>
    </source>
</evidence>